<dbReference type="SUPFAM" id="SSF50978">
    <property type="entry name" value="WD40 repeat-like"/>
    <property type="match status" value="1"/>
</dbReference>
<dbReference type="PROSITE" id="PS50294">
    <property type="entry name" value="WD_REPEATS_REGION"/>
    <property type="match status" value="1"/>
</dbReference>
<accession>A0A9P0HHN3</accession>
<dbReference type="Pfam" id="PF20946">
    <property type="entry name" value="Ctf4_C"/>
    <property type="match status" value="1"/>
</dbReference>
<dbReference type="InterPro" id="IPR048591">
    <property type="entry name" value="WDHD1/CFT4_hel"/>
</dbReference>
<feature type="repeat" description="WD" evidence="5">
    <location>
        <begin position="126"/>
        <end position="167"/>
    </location>
</feature>
<feature type="region of interest" description="Disordered" evidence="6">
    <location>
        <begin position="892"/>
        <end position="924"/>
    </location>
</feature>
<reference evidence="10" key="1">
    <citation type="submission" date="2022-01" db="EMBL/GenBank/DDBJ databases">
        <authorList>
            <person name="King R."/>
        </authorList>
    </citation>
    <scope>NUCLEOTIDE SEQUENCE</scope>
</reference>
<dbReference type="InterPro" id="IPR001680">
    <property type="entry name" value="WD40_rpt"/>
</dbReference>
<feature type="domain" description="WDHD1 first WD40" evidence="9">
    <location>
        <begin position="4"/>
        <end position="288"/>
    </location>
</feature>
<protein>
    <recommendedName>
        <fullName evidence="12">WD repeat and HMG-box DNA-binding protein 1</fullName>
    </recommendedName>
</protein>
<dbReference type="InterPro" id="IPR036322">
    <property type="entry name" value="WD40_repeat_dom_sf"/>
</dbReference>
<evidence type="ECO:0000256" key="5">
    <source>
        <dbReference type="PROSITE-ProRule" id="PRU00221"/>
    </source>
</evidence>
<organism evidence="10 11">
    <name type="scientific">Nezara viridula</name>
    <name type="common">Southern green stink bug</name>
    <name type="synonym">Cimex viridulus</name>
    <dbReference type="NCBI Taxonomy" id="85310"/>
    <lineage>
        <taxon>Eukaryota</taxon>
        <taxon>Metazoa</taxon>
        <taxon>Ecdysozoa</taxon>
        <taxon>Arthropoda</taxon>
        <taxon>Hexapoda</taxon>
        <taxon>Insecta</taxon>
        <taxon>Pterygota</taxon>
        <taxon>Neoptera</taxon>
        <taxon>Paraneoptera</taxon>
        <taxon>Hemiptera</taxon>
        <taxon>Heteroptera</taxon>
        <taxon>Panheteroptera</taxon>
        <taxon>Pentatomomorpha</taxon>
        <taxon>Pentatomoidea</taxon>
        <taxon>Pentatomidae</taxon>
        <taxon>Pentatominae</taxon>
        <taxon>Nezara</taxon>
    </lineage>
</organism>
<evidence type="ECO:0000259" key="9">
    <source>
        <dbReference type="Pfam" id="PF24817"/>
    </source>
</evidence>
<dbReference type="PANTHER" id="PTHR19932">
    <property type="entry name" value="WD REPEAT AND HMG-BOX DNA BINDING PROTEIN"/>
    <property type="match status" value="1"/>
</dbReference>
<evidence type="ECO:0000259" key="7">
    <source>
        <dbReference type="Pfam" id="PF12341"/>
    </source>
</evidence>
<dbReference type="GO" id="GO:0000278">
    <property type="term" value="P:mitotic cell cycle"/>
    <property type="evidence" value="ECO:0007669"/>
    <property type="project" value="TreeGrafter"/>
</dbReference>
<dbReference type="AlphaFoldDB" id="A0A9P0HHN3"/>
<keyword evidence="11" id="KW-1185">Reference proteome</keyword>
<keyword evidence="2 5" id="KW-0853">WD repeat</keyword>
<dbReference type="GO" id="GO:0003682">
    <property type="term" value="F:chromatin binding"/>
    <property type="evidence" value="ECO:0007669"/>
    <property type="project" value="TreeGrafter"/>
</dbReference>
<dbReference type="GO" id="GO:0043596">
    <property type="term" value="C:nuclear replication fork"/>
    <property type="evidence" value="ECO:0007669"/>
    <property type="project" value="TreeGrafter"/>
</dbReference>
<dbReference type="Proteomes" id="UP001152798">
    <property type="component" value="Chromosome 5"/>
</dbReference>
<dbReference type="GO" id="GO:0006261">
    <property type="term" value="P:DNA-templated DNA replication"/>
    <property type="evidence" value="ECO:0007669"/>
    <property type="project" value="TreeGrafter"/>
</dbReference>
<dbReference type="SMART" id="SM00320">
    <property type="entry name" value="WD40"/>
    <property type="match status" value="4"/>
</dbReference>
<dbReference type="GO" id="GO:0006281">
    <property type="term" value="P:DNA repair"/>
    <property type="evidence" value="ECO:0007669"/>
    <property type="project" value="TreeGrafter"/>
</dbReference>
<dbReference type="PROSITE" id="PS50082">
    <property type="entry name" value="WD_REPEATS_2"/>
    <property type="match status" value="2"/>
</dbReference>
<proteinExistence type="predicted"/>
<feature type="domain" description="WDHD1/CFT4 helical bundle" evidence="8">
    <location>
        <begin position="684"/>
        <end position="756"/>
    </location>
</feature>
<feature type="domain" description="WDHD1/CFT4 second beta-propeller" evidence="7">
    <location>
        <begin position="377"/>
        <end position="658"/>
    </location>
</feature>
<evidence type="ECO:0000256" key="6">
    <source>
        <dbReference type="SAM" id="MobiDB-lite"/>
    </source>
</evidence>
<dbReference type="InterPro" id="IPR057646">
    <property type="entry name" value="WD40_WDHD1_1st"/>
</dbReference>
<evidence type="ECO:0000313" key="11">
    <source>
        <dbReference type="Proteomes" id="UP001152798"/>
    </source>
</evidence>
<keyword evidence="3" id="KW-0677">Repeat</keyword>
<dbReference type="InterPro" id="IPR015943">
    <property type="entry name" value="WD40/YVTN_repeat-like_dom_sf"/>
</dbReference>
<dbReference type="Pfam" id="PF12341">
    <property type="entry name" value="Mcl1_mid"/>
    <property type="match status" value="1"/>
</dbReference>
<dbReference type="EMBL" id="OV725081">
    <property type="protein sequence ID" value="CAH1402703.1"/>
    <property type="molecule type" value="Genomic_DNA"/>
</dbReference>
<dbReference type="Pfam" id="PF24817">
    <property type="entry name" value="WD40_WDHD1_1st"/>
    <property type="match status" value="1"/>
</dbReference>
<evidence type="ECO:0000313" key="10">
    <source>
        <dbReference type="EMBL" id="CAH1402703.1"/>
    </source>
</evidence>
<dbReference type="OrthoDB" id="427368at2759"/>
<evidence type="ECO:0000256" key="1">
    <source>
        <dbReference type="ARBA" id="ARBA00004123"/>
    </source>
</evidence>
<dbReference type="InterPro" id="IPR022100">
    <property type="entry name" value="WDHD1/CFT4_beta-prop_2nd"/>
</dbReference>
<keyword evidence="4" id="KW-0539">Nucleus</keyword>
<dbReference type="Gene3D" id="2.130.10.10">
    <property type="entry name" value="YVTN repeat-like/Quinoprotein amine dehydrogenase"/>
    <property type="match status" value="1"/>
</dbReference>
<gene>
    <name evidence="10" type="ORF">NEZAVI_LOCUS11463</name>
</gene>
<evidence type="ECO:0000256" key="4">
    <source>
        <dbReference type="ARBA" id="ARBA00023242"/>
    </source>
</evidence>
<comment type="subcellular location">
    <subcellularLocation>
        <location evidence="1">Nucleus</location>
    </subcellularLocation>
</comment>
<evidence type="ECO:0000256" key="3">
    <source>
        <dbReference type="ARBA" id="ARBA00022737"/>
    </source>
</evidence>
<evidence type="ECO:0000259" key="8">
    <source>
        <dbReference type="Pfam" id="PF20946"/>
    </source>
</evidence>
<feature type="compositionally biased region" description="Acidic residues" evidence="6">
    <location>
        <begin position="766"/>
        <end position="780"/>
    </location>
</feature>
<sequence length="938" mass="104188">MSLRYAHSEGHTDICYSEDSNYIITCGSEGDVRIWAGVEDADQKDVCVGDKAWSVFQKGINLYVGTDTNIIQAYTFPDLEPDGIITRFTSPATQIDIAPDGSKLAASSSDMNVHVVDLNSMECKKLTGHRAPVLSVSLDPKLEFVASSSCDGTVRIWALSSGDVVKQWEVVPKSNAFETSSVLCRLHFDLEGRNVAIPIGETVKLYRRETWVHAMTLSSSGNNVINIVKFSPCGKFIAGGSTCGKVFIWSLITSNIIEEDNSSRQAICGIAWCASKSIVFVNANGQLGSLQLSNFQENDIEKEEIDPGNIPLGEPELVDDDDDDNVISLGKIKAETGFGENGEILRSVSPVDEVDERSSVVESVIRSKVNITEPQGAFQPSSTPVHLQQRYMVWNNVGIIRQFNMEDMNDIDIEFHDTSLHHGVRMNNLLGHTIATLTEKLAVFGSPKTEDGPSKLVCILLKAWDGQKEWDCSFGEEEIVLISAGDGWVAVATDISTLHLFSADGTQTDLVSLPGRPVSIAGHKEHLCVITNCGIGLHGDQSLFFIEFKIDPLRRLLKSTSPKPLPLSCGSSLRWIGYTDEGSLVTVDYVGVLRILYKSVWRPVCNLDKQCKSEYDHFFVIGLSELSQNVRCILCKGTYYPPVTPKPLVAEIKWKIPMCELDSDKSQLEEDLLRTVITIPNLPSDQNEEKRKIEKNISVVIMKLFALACRSGLDSRAISLCETMPSIEVVKLAAKYAAKLGKHHLAEKVTDIANKMSKVSFIPEIPEENSDTENATEPENDNYSQDMFGDNEAKENLILKLKKKKEQMSPKPLRIRRNENPFKKAKEEVKVASDGNTSVAEPKMNFLDWYDNNRSRLQEDHPLLKEGELAMAGMKLYKQEKTIKTTLNQSVEDIDKNDIPPPEPELSKKRKISPENSNVSNKKLNVSSKLKSFSFSKR</sequence>
<evidence type="ECO:0008006" key="12">
    <source>
        <dbReference type="Google" id="ProtNLM"/>
    </source>
</evidence>
<name>A0A9P0HHN3_NEZVI</name>
<evidence type="ECO:0000256" key="2">
    <source>
        <dbReference type="ARBA" id="ARBA00022574"/>
    </source>
</evidence>
<feature type="region of interest" description="Disordered" evidence="6">
    <location>
        <begin position="766"/>
        <end position="788"/>
    </location>
</feature>
<feature type="repeat" description="WD" evidence="5">
    <location>
        <begin position="4"/>
        <end position="35"/>
    </location>
</feature>
<dbReference type="PANTHER" id="PTHR19932:SF10">
    <property type="entry name" value="WD REPEAT AND HMG-BOX DNA-BINDING PROTEIN 1"/>
    <property type="match status" value="1"/>
</dbReference>